<evidence type="ECO:0000256" key="1">
    <source>
        <dbReference type="ARBA" id="ARBA00004651"/>
    </source>
</evidence>
<dbReference type="InterPro" id="IPR050545">
    <property type="entry name" value="Mycobact_MmpL"/>
</dbReference>
<evidence type="ECO:0000259" key="7">
    <source>
        <dbReference type="PROSITE" id="PS50156"/>
    </source>
</evidence>
<feature type="transmembrane region" description="Helical" evidence="6">
    <location>
        <begin position="551"/>
        <end position="572"/>
    </location>
</feature>
<feature type="transmembrane region" description="Helical" evidence="6">
    <location>
        <begin position="523"/>
        <end position="544"/>
    </location>
</feature>
<dbReference type="InterPro" id="IPR000731">
    <property type="entry name" value="SSD"/>
</dbReference>
<keyword evidence="5 6" id="KW-0472">Membrane</keyword>
<name>A0A941EP08_9ACTN</name>
<dbReference type="RefSeq" id="WP_212528416.1">
    <property type="nucleotide sequence ID" value="NZ_JAGSOG010000042.1"/>
</dbReference>
<dbReference type="AlphaFoldDB" id="A0A941EP08"/>
<feature type="transmembrane region" description="Helical" evidence="6">
    <location>
        <begin position="584"/>
        <end position="611"/>
    </location>
</feature>
<keyword evidence="2" id="KW-1003">Cell membrane</keyword>
<dbReference type="Pfam" id="PF03176">
    <property type="entry name" value="MMPL"/>
    <property type="match status" value="2"/>
</dbReference>
<feature type="transmembrane region" description="Helical" evidence="6">
    <location>
        <begin position="303"/>
        <end position="325"/>
    </location>
</feature>
<feature type="domain" description="SSD" evidence="7">
    <location>
        <begin position="208"/>
        <end position="325"/>
    </location>
</feature>
<comment type="caution">
    <text evidence="8">The sequence shown here is derived from an EMBL/GenBank/DDBJ whole genome shotgun (WGS) entry which is preliminary data.</text>
</comment>
<dbReference type="Gene3D" id="1.20.1640.10">
    <property type="entry name" value="Multidrug efflux transporter AcrB transmembrane domain"/>
    <property type="match status" value="2"/>
</dbReference>
<feature type="transmembrane region" description="Helical" evidence="6">
    <location>
        <begin position="632"/>
        <end position="653"/>
    </location>
</feature>
<feature type="transmembrane region" description="Helical" evidence="6">
    <location>
        <begin position="370"/>
        <end position="388"/>
    </location>
</feature>
<proteinExistence type="predicted"/>
<evidence type="ECO:0000256" key="2">
    <source>
        <dbReference type="ARBA" id="ARBA00022475"/>
    </source>
</evidence>
<evidence type="ECO:0000313" key="8">
    <source>
        <dbReference type="EMBL" id="MBR7833898.1"/>
    </source>
</evidence>
<evidence type="ECO:0000256" key="5">
    <source>
        <dbReference type="ARBA" id="ARBA00023136"/>
    </source>
</evidence>
<dbReference type="PANTHER" id="PTHR33406:SF13">
    <property type="entry name" value="MEMBRANE PROTEIN YDFJ"/>
    <property type="match status" value="1"/>
</dbReference>
<dbReference type="InterPro" id="IPR004869">
    <property type="entry name" value="MMPL_dom"/>
</dbReference>
<keyword evidence="4 6" id="KW-1133">Transmembrane helix</keyword>
<dbReference type="SUPFAM" id="SSF82866">
    <property type="entry name" value="Multidrug efflux transporter AcrB transmembrane domain"/>
    <property type="match status" value="2"/>
</dbReference>
<feature type="transmembrane region" description="Helical" evidence="6">
    <location>
        <begin position="226"/>
        <end position="247"/>
    </location>
</feature>
<gene>
    <name evidence="8" type="ORF">KDL01_11510</name>
</gene>
<comment type="subcellular location">
    <subcellularLocation>
        <location evidence="1">Cell membrane</location>
        <topology evidence="1">Multi-pass membrane protein</topology>
    </subcellularLocation>
</comment>
<feature type="transmembrane region" description="Helical" evidence="6">
    <location>
        <begin position="176"/>
        <end position="195"/>
    </location>
</feature>
<reference evidence="8" key="1">
    <citation type="submission" date="2021-04" db="EMBL/GenBank/DDBJ databases">
        <title>Genome based classification of Actinospica acidithermotolerans sp. nov., an actinobacterium isolated from an Indonesian hot spring.</title>
        <authorList>
            <person name="Kusuma A.B."/>
            <person name="Putra K.E."/>
            <person name="Nafisah S."/>
            <person name="Loh J."/>
            <person name="Nouioui I."/>
            <person name="Goodfellow M."/>
        </authorList>
    </citation>
    <scope>NUCLEOTIDE SEQUENCE</scope>
    <source>
        <strain evidence="8">CSCA 57</strain>
    </source>
</reference>
<protein>
    <submittedName>
        <fullName evidence="8">MMPL family transporter</fullName>
    </submittedName>
</protein>
<accession>A0A941EP08</accession>
<evidence type="ECO:0000256" key="4">
    <source>
        <dbReference type="ARBA" id="ARBA00022989"/>
    </source>
</evidence>
<evidence type="ECO:0000313" key="9">
    <source>
        <dbReference type="Proteomes" id="UP000675781"/>
    </source>
</evidence>
<organism evidence="8 9">
    <name type="scientific">Actinospica durhamensis</name>
    <dbReference type="NCBI Taxonomy" id="1508375"/>
    <lineage>
        <taxon>Bacteria</taxon>
        <taxon>Bacillati</taxon>
        <taxon>Actinomycetota</taxon>
        <taxon>Actinomycetes</taxon>
        <taxon>Catenulisporales</taxon>
        <taxon>Actinospicaceae</taxon>
        <taxon>Actinospica</taxon>
    </lineage>
</organism>
<dbReference type="Proteomes" id="UP000675781">
    <property type="component" value="Unassembled WGS sequence"/>
</dbReference>
<sequence>MSRYLYRLARWCYRHRWTTLSAWGALVILAVVLASALGGKTTDSLTIPGTQSQQAVTVLEQKLPAASGTTTQVVFADENGTVTTAAHKAGVEATLKELKALPQVVSVSDPYATGTVSPDQKVALATVTYSVTGPGDVKSTTVDGLETAAHDAQQAGVQVAFSGAVYPQAAAVNSEAIGVIIALVVLVLTFGSLLVGGMPLVTAIAGVVISMMGVTILAAFTDIASASTSVATMLGLSCAIDYALFILSRTRTNTAAGHSPEEAVGRAAGTAGSSVVFAGLSVMIALCGMSVVGIPFLTVMGLTAAATVGLALLVALTLLPALIGFSGNRITRYSRLPLLRRARTATTTAVREPEKLTGTRWANWVVRRRWPVLILGVLILGLVALPFSKMDLGLPGADARPTTDTSRVAYDLTTEHFGAGYNGTLTVVAQDVTKPATAAEVASTLAKVDGVVSAKVAAVTNGIAVISVVPSTGPNDAATANLVHTIRDDSGAIASATGAQILVGGQTATDIDVSAKLSQALPIFLGTVVVLAFLLLTFAFRTILVPLKSILGFLLSAGAALGAQVAVFQWGWGKQLLGIAPTQTLSFLPVILLAIMFGLSSDYEIFVVSRIKEHYTRTGNAREAAIHGTGQSARVVTAAALIMASIFASFLFASDPMIKSIGFSFAVGVLVDAFVVRLALVPAVMAIVGDKIWYHPRWFARLVPDADIEGERLEAELAQEAASAAAAEAEAADAGVLLPGQREQTSDVAR</sequence>
<dbReference type="PANTHER" id="PTHR33406">
    <property type="entry name" value="MEMBRANE PROTEIN MJ1562-RELATED"/>
    <property type="match status" value="1"/>
</dbReference>
<evidence type="ECO:0000256" key="6">
    <source>
        <dbReference type="SAM" id="Phobius"/>
    </source>
</evidence>
<keyword evidence="3 6" id="KW-0812">Transmembrane</keyword>
<keyword evidence="9" id="KW-1185">Reference proteome</keyword>
<dbReference type="GO" id="GO:0005886">
    <property type="term" value="C:plasma membrane"/>
    <property type="evidence" value="ECO:0007669"/>
    <property type="project" value="UniProtKB-SubCell"/>
</dbReference>
<evidence type="ECO:0000256" key="3">
    <source>
        <dbReference type="ARBA" id="ARBA00022692"/>
    </source>
</evidence>
<feature type="transmembrane region" description="Helical" evidence="6">
    <location>
        <begin position="665"/>
        <end position="688"/>
    </location>
</feature>
<dbReference type="EMBL" id="JAGSOG010000042">
    <property type="protein sequence ID" value="MBR7833898.1"/>
    <property type="molecule type" value="Genomic_DNA"/>
</dbReference>
<dbReference type="PROSITE" id="PS50156">
    <property type="entry name" value="SSD"/>
    <property type="match status" value="1"/>
</dbReference>
<feature type="transmembrane region" description="Helical" evidence="6">
    <location>
        <begin position="275"/>
        <end position="297"/>
    </location>
</feature>
<feature type="transmembrane region" description="Helical" evidence="6">
    <location>
        <begin position="200"/>
        <end position="220"/>
    </location>
</feature>